<evidence type="ECO:0000259" key="10">
    <source>
        <dbReference type="Pfam" id="PF07885"/>
    </source>
</evidence>
<evidence type="ECO:0000256" key="7">
    <source>
        <dbReference type="ARBA" id="ARBA00023303"/>
    </source>
</evidence>
<protein>
    <recommendedName>
        <fullName evidence="10">Potassium channel domain-containing protein</fullName>
    </recommendedName>
</protein>
<dbReference type="PANTHER" id="PTHR11537">
    <property type="entry name" value="VOLTAGE-GATED POTASSIUM CHANNEL"/>
    <property type="match status" value="1"/>
</dbReference>
<keyword evidence="12" id="KW-1185">Reference proteome</keyword>
<evidence type="ECO:0000256" key="4">
    <source>
        <dbReference type="ARBA" id="ARBA00022989"/>
    </source>
</evidence>
<name>A0ABN8NX97_9CNID</name>
<dbReference type="Gene3D" id="3.40.190.10">
    <property type="entry name" value="Periplasmic binding protein-like II"/>
    <property type="match status" value="1"/>
</dbReference>
<keyword evidence="3 9" id="KW-0812">Transmembrane</keyword>
<keyword evidence="5" id="KW-0406">Ion transport</keyword>
<feature type="domain" description="Potassium channel" evidence="10">
    <location>
        <begin position="229"/>
        <end position="315"/>
    </location>
</feature>
<evidence type="ECO:0000256" key="3">
    <source>
        <dbReference type="ARBA" id="ARBA00022692"/>
    </source>
</evidence>
<sequence>MCIRTRLVVFLLVPSIGFSAAFEIDFLGVTPLNELQANSTPPIPPYPGLRGEFSLPEPPPDSVVISWMENPPYVMFDEEPLEKSENITSYNSSQPGEAMNATNDNSGINQESKQENKDEDGNPTGFRVTGIFQEIVSKGLQICVGIPLTKINFTKKASNLQQLDKTIVKKEADLALPVQGSGDGSYGGHTYVEVLKSPGVVFIVDKQQTLKHLRKRVLQAMKDTWPVIILTVLLAGFAGILIWGLDTSKNPDHFPGSFTRGVMEGIWWSFVSMTTVGYGDRTPKSPPARLFGILWILTGLILCSFFTATFTSALTSSSMLHRNSLLGVKVAVLEDSHAYEEALKQAANVKDYTSFHEMYDALVVKEEVEGILADIYTASYYMDKVGDSRLAVTMFFTSQRSIGFAFGRQDFKSHSACLRDLFKYRQRDIKKIILRHTQALHTETKSRQISDKDTDSVVTLLDGKSPGFWTALHAMMTTFVTLLTAGFVYETCAAKRRKKRLTIKCSRFHQTSSQALSSLEANIHSSEANIQSRDNL</sequence>
<reference evidence="11 12" key="1">
    <citation type="submission" date="2022-05" db="EMBL/GenBank/DDBJ databases">
        <authorList>
            <consortium name="Genoscope - CEA"/>
            <person name="William W."/>
        </authorList>
    </citation>
    <scope>NUCLEOTIDE SEQUENCE [LARGE SCALE GENOMIC DNA]</scope>
</reference>
<evidence type="ECO:0000313" key="12">
    <source>
        <dbReference type="Proteomes" id="UP001159405"/>
    </source>
</evidence>
<dbReference type="Proteomes" id="UP001159405">
    <property type="component" value="Unassembled WGS sequence"/>
</dbReference>
<keyword evidence="2" id="KW-0813">Transport</keyword>
<dbReference type="EMBL" id="CALNXK010000039">
    <property type="protein sequence ID" value="CAH3124420.1"/>
    <property type="molecule type" value="Genomic_DNA"/>
</dbReference>
<evidence type="ECO:0000256" key="6">
    <source>
        <dbReference type="ARBA" id="ARBA00023136"/>
    </source>
</evidence>
<evidence type="ECO:0000256" key="2">
    <source>
        <dbReference type="ARBA" id="ARBA00022448"/>
    </source>
</evidence>
<evidence type="ECO:0000256" key="1">
    <source>
        <dbReference type="ARBA" id="ARBA00004141"/>
    </source>
</evidence>
<comment type="caution">
    <text evidence="11">The sequence shown here is derived from an EMBL/GenBank/DDBJ whole genome shotgun (WGS) entry which is preliminary data.</text>
</comment>
<dbReference type="PANTHER" id="PTHR11537:SF252">
    <property type="entry name" value="POTASSIUM VOLTAGE-GATED CHANNEL PROTEIN SHAW"/>
    <property type="match status" value="1"/>
</dbReference>
<gene>
    <name evidence="11" type="ORF">PLOB_00030573</name>
</gene>
<feature type="transmembrane region" description="Helical" evidence="9">
    <location>
        <begin position="224"/>
        <end position="245"/>
    </location>
</feature>
<evidence type="ECO:0000256" key="5">
    <source>
        <dbReference type="ARBA" id="ARBA00023065"/>
    </source>
</evidence>
<dbReference type="Pfam" id="PF07885">
    <property type="entry name" value="Ion_trans_2"/>
    <property type="match status" value="1"/>
</dbReference>
<keyword evidence="7" id="KW-0407">Ion channel</keyword>
<comment type="subcellular location">
    <subcellularLocation>
        <location evidence="1">Membrane</location>
        <topology evidence="1">Multi-pass membrane protein</topology>
    </subcellularLocation>
</comment>
<proteinExistence type="predicted"/>
<feature type="transmembrane region" description="Helical" evidence="9">
    <location>
        <begin position="290"/>
        <end position="314"/>
    </location>
</feature>
<feature type="transmembrane region" description="Helical" evidence="9">
    <location>
        <begin position="468"/>
        <end position="489"/>
    </location>
</feature>
<dbReference type="SUPFAM" id="SSF81324">
    <property type="entry name" value="Voltage-gated potassium channels"/>
    <property type="match status" value="1"/>
</dbReference>
<accession>A0ABN8NX97</accession>
<keyword evidence="4 9" id="KW-1133">Transmembrane helix</keyword>
<feature type="compositionally biased region" description="Polar residues" evidence="8">
    <location>
        <begin position="87"/>
        <end position="111"/>
    </location>
</feature>
<dbReference type="SUPFAM" id="SSF53850">
    <property type="entry name" value="Periplasmic binding protein-like II"/>
    <property type="match status" value="1"/>
</dbReference>
<organism evidence="11 12">
    <name type="scientific">Porites lobata</name>
    <dbReference type="NCBI Taxonomy" id="104759"/>
    <lineage>
        <taxon>Eukaryota</taxon>
        <taxon>Metazoa</taxon>
        <taxon>Cnidaria</taxon>
        <taxon>Anthozoa</taxon>
        <taxon>Hexacorallia</taxon>
        <taxon>Scleractinia</taxon>
        <taxon>Fungiina</taxon>
        <taxon>Poritidae</taxon>
        <taxon>Porites</taxon>
    </lineage>
</organism>
<dbReference type="InterPro" id="IPR013099">
    <property type="entry name" value="K_chnl_dom"/>
</dbReference>
<dbReference type="Gene3D" id="1.10.287.70">
    <property type="match status" value="1"/>
</dbReference>
<keyword evidence="6 9" id="KW-0472">Membrane</keyword>
<feature type="region of interest" description="Disordered" evidence="8">
    <location>
        <begin position="87"/>
        <end position="125"/>
    </location>
</feature>
<dbReference type="InterPro" id="IPR028325">
    <property type="entry name" value="VG_K_chnl"/>
</dbReference>
<evidence type="ECO:0000256" key="9">
    <source>
        <dbReference type="SAM" id="Phobius"/>
    </source>
</evidence>
<evidence type="ECO:0000313" key="11">
    <source>
        <dbReference type="EMBL" id="CAH3124420.1"/>
    </source>
</evidence>
<evidence type="ECO:0000256" key="8">
    <source>
        <dbReference type="SAM" id="MobiDB-lite"/>
    </source>
</evidence>